<name>A0A2K3KBK7_TRIPR</name>
<dbReference type="EMBL" id="ASHM01090944">
    <property type="protein sequence ID" value="PNX63629.1"/>
    <property type="molecule type" value="Genomic_DNA"/>
</dbReference>
<reference evidence="1 2" key="1">
    <citation type="journal article" date="2014" name="Am. J. Bot.">
        <title>Genome assembly and annotation for red clover (Trifolium pratense; Fabaceae).</title>
        <authorList>
            <person name="Istvanek J."/>
            <person name="Jaros M."/>
            <person name="Krenek A."/>
            <person name="Repkova J."/>
        </authorList>
    </citation>
    <scope>NUCLEOTIDE SEQUENCE [LARGE SCALE GENOMIC DNA]</scope>
    <source>
        <strain evidence="2">cv. Tatra</strain>
        <tissue evidence="1">Young leaves</tissue>
    </source>
</reference>
<proteinExistence type="predicted"/>
<evidence type="ECO:0000313" key="1">
    <source>
        <dbReference type="EMBL" id="PNX63629.1"/>
    </source>
</evidence>
<gene>
    <name evidence="1" type="ORF">L195_g053599</name>
</gene>
<sequence>MLLVKEKYGIEACENDLRSGYSHIREAQQKRGGIAVDPSERVQCCSGRVRKVSNSRSRD</sequence>
<accession>A0A2K3KBK7</accession>
<comment type="caution">
    <text evidence="1">The sequence shown here is derived from an EMBL/GenBank/DDBJ whole genome shotgun (WGS) entry which is preliminary data.</text>
</comment>
<reference evidence="1 2" key="2">
    <citation type="journal article" date="2017" name="Front. Plant Sci.">
        <title>Gene Classification and Mining of Molecular Markers Useful in Red Clover (Trifolium pratense) Breeding.</title>
        <authorList>
            <person name="Istvanek J."/>
            <person name="Dluhosova J."/>
            <person name="Dluhos P."/>
            <person name="Patkova L."/>
            <person name="Nedelnik J."/>
            <person name="Repkova J."/>
        </authorList>
    </citation>
    <scope>NUCLEOTIDE SEQUENCE [LARGE SCALE GENOMIC DNA]</scope>
    <source>
        <strain evidence="2">cv. Tatra</strain>
        <tissue evidence="1">Young leaves</tissue>
    </source>
</reference>
<protein>
    <submittedName>
        <fullName evidence="1">Uncharacterized protein</fullName>
    </submittedName>
</protein>
<organism evidence="1 2">
    <name type="scientific">Trifolium pratense</name>
    <name type="common">Red clover</name>
    <dbReference type="NCBI Taxonomy" id="57577"/>
    <lineage>
        <taxon>Eukaryota</taxon>
        <taxon>Viridiplantae</taxon>
        <taxon>Streptophyta</taxon>
        <taxon>Embryophyta</taxon>
        <taxon>Tracheophyta</taxon>
        <taxon>Spermatophyta</taxon>
        <taxon>Magnoliopsida</taxon>
        <taxon>eudicotyledons</taxon>
        <taxon>Gunneridae</taxon>
        <taxon>Pentapetalae</taxon>
        <taxon>rosids</taxon>
        <taxon>fabids</taxon>
        <taxon>Fabales</taxon>
        <taxon>Fabaceae</taxon>
        <taxon>Papilionoideae</taxon>
        <taxon>50 kb inversion clade</taxon>
        <taxon>NPAAA clade</taxon>
        <taxon>Hologalegina</taxon>
        <taxon>IRL clade</taxon>
        <taxon>Trifolieae</taxon>
        <taxon>Trifolium</taxon>
    </lineage>
</organism>
<dbReference type="Proteomes" id="UP000236291">
    <property type="component" value="Unassembled WGS sequence"/>
</dbReference>
<dbReference type="AlphaFoldDB" id="A0A2K3KBK7"/>
<evidence type="ECO:0000313" key="2">
    <source>
        <dbReference type="Proteomes" id="UP000236291"/>
    </source>
</evidence>